<feature type="repeat" description="ANK" evidence="6">
    <location>
        <begin position="598"/>
        <end position="621"/>
    </location>
</feature>
<dbReference type="CDD" id="cd06257">
    <property type="entry name" value="DnaJ"/>
    <property type="match status" value="1"/>
</dbReference>
<dbReference type="Gene3D" id="2.60.40.10">
    <property type="entry name" value="Immunoglobulins"/>
    <property type="match status" value="1"/>
</dbReference>
<dbReference type="Pfam" id="PF00023">
    <property type="entry name" value="Ank"/>
    <property type="match status" value="1"/>
</dbReference>
<evidence type="ECO:0000259" key="12">
    <source>
        <dbReference type="PROSITE" id="PS50853"/>
    </source>
</evidence>
<dbReference type="OMA" id="RREYMAM"/>
<dbReference type="OrthoDB" id="7729168at2759"/>
<dbReference type="PANTHER" id="PTHR24198:SF165">
    <property type="entry name" value="ANKYRIN REPEAT-CONTAINING PROTEIN-RELATED"/>
    <property type="match status" value="1"/>
</dbReference>
<dbReference type="PROSITE" id="PS50076">
    <property type="entry name" value="DNAJ_2"/>
    <property type="match status" value="1"/>
</dbReference>
<evidence type="ECO:0000313" key="15">
    <source>
        <dbReference type="Proteomes" id="UP000011083"/>
    </source>
</evidence>
<evidence type="ECO:0000313" key="14">
    <source>
        <dbReference type="EMBL" id="ELR15321.1"/>
    </source>
</evidence>
<dbReference type="SMART" id="SM00271">
    <property type="entry name" value="DnaJ"/>
    <property type="match status" value="1"/>
</dbReference>
<dbReference type="PROSITE" id="PS50297">
    <property type="entry name" value="ANK_REP_REGION"/>
    <property type="match status" value="1"/>
</dbReference>
<dbReference type="InterPro" id="IPR036116">
    <property type="entry name" value="FN3_sf"/>
</dbReference>
<evidence type="ECO:0000256" key="7">
    <source>
        <dbReference type="PROSITE-ProRule" id="PRU00134"/>
    </source>
</evidence>
<feature type="domain" description="Fibronectin type-III" evidence="12">
    <location>
        <begin position="326"/>
        <end position="416"/>
    </location>
</feature>
<dbReference type="STRING" id="1257118.L8GT59"/>
<evidence type="ECO:0000259" key="10">
    <source>
        <dbReference type="PROSITE" id="PS50076"/>
    </source>
</evidence>
<evidence type="ECO:0000256" key="5">
    <source>
        <dbReference type="ARBA" id="ARBA00023043"/>
    </source>
</evidence>
<keyword evidence="5 6" id="KW-0040">ANK repeat</keyword>
<dbReference type="PROSITE" id="PS01360">
    <property type="entry name" value="ZF_MYND_1"/>
    <property type="match status" value="1"/>
</dbReference>
<organism evidence="14 15">
    <name type="scientific">Acanthamoeba castellanii (strain ATCC 30010 / Neff)</name>
    <dbReference type="NCBI Taxonomy" id="1257118"/>
    <lineage>
        <taxon>Eukaryota</taxon>
        <taxon>Amoebozoa</taxon>
        <taxon>Discosea</taxon>
        <taxon>Longamoebia</taxon>
        <taxon>Centramoebida</taxon>
        <taxon>Acanthamoebidae</taxon>
        <taxon>Acanthamoeba</taxon>
    </lineage>
</organism>
<dbReference type="Pfam" id="PF00226">
    <property type="entry name" value="DnaJ"/>
    <property type="match status" value="1"/>
</dbReference>
<dbReference type="Pfam" id="PF12937">
    <property type="entry name" value="F-box-like"/>
    <property type="match status" value="1"/>
</dbReference>
<evidence type="ECO:0000256" key="4">
    <source>
        <dbReference type="ARBA" id="ARBA00022833"/>
    </source>
</evidence>
<dbReference type="EMBL" id="KB008036">
    <property type="protein sequence ID" value="ELR15321.1"/>
    <property type="molecule type" value="Genomic_DNA"/>
</dbReference>
<dbReference type="Gene3D" id="1.20.1280.50">
    <property type="match status" value="1"/>
</dbReference>
<proteinExistence type="predicted"/>
<keyword evidence="3 7" id="KW-0863">Zinc-finger</keyword>
<dbReference type="AlphaFoldDB" id="L8GT59"/>
<keyword evidence="1" id="KW-0479">Metal-binding</keyword>
<feature type="region of interest" description="Disordered" evidence="9">
    <location>
        <begin position="434"/>
        <end position="465"/>
    </location>
</feature>
<name>L8GT59_ACACF</name>
<feature type="coiled-coil region" evidence="8">
    <location>
        <begin position="45"/>
        <end position="72"/>
    </location>
</feature>
<dbReference type="CDD" id="cd00063">
    <property type="entry name" value="FN3"/>
    <property type="match status" value="1"/>
</dbReference>
<dbReference type="PROSITE" id="PS50865">
    <property type="entry name" value="ZF_MYND_2"/>
    <property type="match status" value="1"/>
</dbReference>
<dbReference type="Proteomes" id="UP000011083">
    <property type="component" value="Unassembled WGS sequence"/>
</dbReference>
<dbReference type="SUPFAM" id="SSF46565">
    <property type="entry name" value="Chaperone J-domain"/>
    <property type="match status" value="1"/>
</dbReference>
<dbReference type="Pfam" id="PF12796">
    <property type="entry name" value="Ank_2"/>
    <property type="match status" value="2"/>
</dbReference>
<dbReference type="InterPro" id="IPR003961">
    <property type="entry name" value="FN3_dom"/>
</dbReference>
<dbReference type="InterPro" id="IPR036047">
    <property type="entry name" value="F-box-like_dom_sf"/>
</dbReference>
<feature type="region of interest" description="Disordered" evidence="9">
    <location>
        <begin position="94"/>
        <end position="118"/>
    </location>
</feature>
<dbReference type="SUPFAM" id="SSF48403">
    <property type="entry name" value="Ankyrin repeat"/>
    <property type="match status" value="1"/>
</dbReference>
<keyword evidence="15" id="KW-1185">Reference proteome</keyword>
<dbReference type="SMART" id="SM00248">
    <property type="entry name" value="ANK"/>
    <property type="match status" value="5"/>
</dbReference>
<dbReference type="InterPro" id="IPR001623">
    <property type="entry name" value="DnaJ_domain"/>
</dbReference>
<protein>
    <submittedName>
        <fullName evidence="14">MYND finger domain containing protein</fullName>
    </submittedName>
</protein>
<dbReference type="Gene3D" id="1.10.287.110">
    <property type="entry name" value="DnaJ domain"/>
    <property type="match status" value="1"/>
</dbReference>
<gene>
    <name evidence="14" type="ORF">ACA1_221020</name>
</gene>
<dbReference type="PROSITE" id="PS50181">
    <property type="entry name" value="FBOX"/>
    <property type="match status" value="1"/>
</dbReference>
<dbReference type="VEuPathDB" id="AmoebaDB:ACA1_221020"/>
<evidence type="ECO:0000256" key="6">
    <source>
        <dbReference type="PROSITE-ProRule" id="PRU00023"/>
    </source>
</evidence>
<keyword evidence="8" id="KW-0175">Coiled coil</keyword>
<dbReference type="InterPro" id="IPR013783">
    <property type="entry name" value="Ig-like_fold"/>
</dbReference>
<evidence type="ECO:0000256" key="1">
    <source>
        <dbReference type="ARBA" id="ARBA00022723"/>
    </source>
</evidence>
<dbReference type="SUPFAM" id="SSF81383">
    <property type="entry name" value="F-box domain"/>
    <property type="match status" value="1"/>
</dbReference>
<dbReference type="Pfam" id="PF01753">
    <property type="entry name" value="zf-MYND"/>
    <property type="match status" value="1"/>
</dbReference>
<accession>L8GT59</accession>
<dbReference type="PRINTS" id="PR00625">
    <property type="entry name" value="JDOMAIN"/>
</dbReference>
<feature type="domain" description="MYND-type" evidence="13">
    <location>
        <begin position="888"/>
        <end position="926"/>
    </location>
</feature>
<sequence>MESNTGQPLLFYQLLGLKDCEHPAVGLVVEEQQLRAARETLAVTMRQTAKAKADLLEKYRAKQQEAAEVEAKLLRMLHVSVDAEPSLDGAFDDVFDDGDDAHDDHQQHQADNAIDSSAGRVLVDKRAEKRLRDKLARHNKNLADLRRKLVEEDKRERARRRKVRAKRGDALAQEELYMEDWETILTHTGADDAEHYLASVHERRLEHEFLLQAVSVRMAELAHREEQVVEKLTHALKLQYRKIALRYHPDRSDSESSTEMFQLLSKAYAVVGDTQKRRVYNDMGNHTLYLCVHEQDKDELRMADIRDAKKAKKNGQHDVLRITSGAPAKMRCPTVKFIRSCIHVSWTPLDSSADYRYSVGMETDGAEPTTVYEGTDNHCVVAMELAEGDYQFRVRAANSLGAGEWSEPAFASILEGGGMVNPFGRAEKMQWQQAKQEAIREDKRKRRRRKEQKRKDRRLQEEQRSEAEKLLLQAKQTSQQIMQMINREKLRDLERLIDRLLSEEHDDRVQRLQMVVNWTNARGETPLVVAAMKGVTAAVKLLLDKLGRYVNLDDTDNHHGHYEGHTALHWAAELGLSDAVSWLLRQPDVDVDIEAYDNAHTPLHAAASHGHLLIVQMLYQKADKSKNVSYGGQADDGAVLSPAFLALMNEHYDVAMWLVRAEEKRLGKESDSQAVRQLKESLLHLAAMLDSVDVLRLLIEGAHGADVDTRDSEGNTALHLAYQVGNDDAVAYLRDRAGCDAEAVNHRGLTPAQLTPGHGHDESEDDEQSESEDNEAGEESEDECESESTDLEQGLPEEAQENAEQAVQEECYLENLPQEIILRVLGFAYGRDACAMRQTSSFFQTLAEDNVLWRTIFLRTFPFCFEAARSQTNWRSAFANQIAMKRRCAICSRVDQLRVCSGCRLVHYCGPEHQNLHWRVSHRGSCEGPFRLLSGVKRLVAEERSKERVQKALSIFGLVELSLKNDAPTANQEE</sequence>
<dbReference type="PROSITE" id="PS50853">
    <property type="entry name" value="FN3"/>
    <property type="match status" value="1"/>
</dbReference>
<evidence type="ECO:0000256" key="8">
    <source>
        <dbReference type="SAM" id="Coils"/>
    </source>
</evidence>
<evidence type="ECO:0000256" key="3">
    <source>
        <dbReference type="ARBA" id="ARBA00022771"/>
    </source>
</evidence>
<dbReference type="GeneID" id="14915605"/>
<feature type="domain" description="F-box" evidence="11">
    <location>
        <begin position="810"/>
        <end position="856"/>
    </location>
</feature>
<dbReference type="SUPFAM" id="SSF144232">
    <property type="entry name" value="HIT/MYND zinc finger-like"/>
    <property type="match status" value="1"/>
</dbReference>
<feature type="domain" description="J" evidence="10">
    <location>
        <begin position="217"/>
        <end position="284"/>
    </location>
</feature>
<dbReference type="InterPro" id="IPR036770">
    <property type="entry name" value="Ankyrin_rpt-contain_sf"/>
</dbReference>
<dbReference type="InterPro" id="IPR036869">
    <property type="entry name" value="J_dom_sf"/>
</dbReference>
<feature type="compositionally biased region" description="Basic residues" evidence="9">
    <location>
        <begin position="443"/>
        <end position="457"/>
    </location>
</feature>
<feature type="repeat" description="ANK" evidence="6">
    <location>
        <begin position="713"/>
        <end position="746"/>
    </location>
</feature>
<dbReference type="InterPro" id="IPR001810">
    <property type="entry name" value="F-box_dom"/>
</dbReference>
<dbReference type="PANTHER" id="PTHR24198">
    <property type="entry name" value="ANKYRIN REPEAT AND PROTEIN KINASE DOMAIN-CONTAINING PROTEIN"/>
    <property type="match status" value="1"/>
</dbReference>
<dbReference type="InterPro" id="IPR002110">
    <property type="entry name" value="Ankyrin_rpt"/>
</dbReference>
<dbReference type="InterPro" id="IPR002893">
    <property type="entry name" value="Znf_MYND"/>
</dbReference>
<reference evidence="14 15" key="1">
    <citation type="journal article" date="2013" name="Genome Biol.">
        <title>Genome of Acanthamoeba castellanii highlights extensive lateral gene transfer and early evolution of tyrosine kinase signaling.</title>
        <authorList>
            <person name="Clarke M."/>
            <person name="Lohan A.J."/>
            <person name="Liu B."/>
            <person name="Lagkouvardos I."/>
            <person name="Roy S."/>
            <person name="Zafar N."/>
            <person name="Bertelli C."/>
            <person name="Schilde C."/>
            <person name="Kianianmomeni A."/>
            <person name="Burglin T.R."/>
            <person name="Frech C."/>
            <person name="Turcotte B."/>
            <person name="Kopec K.O."/>
            <person name="Synnott J.M."/>
            <person name="Choo C."/>
            <person name="Paponov I."/>
            <person name="Finkler A."/>
            <person name="Soon Heng Tan C."/>
            <person name="Hutchins A.P."/>
            <person name="Weinmeier T."/>
            <person name="Rattei T."/>
            <person name="Chu J.S."/>
            <person name="Gimenez G."/>
            <person name="Irimia M."/>
            <person name="Rigden D.J."/>
            <person name="Fitzpatrick D.A."/>
            <person name="Lorenzo-Morales J."/>
            <person name="Bateman A."/>
            <person name="Chiu C.H."/>
            <person name="Tang P."/>
            <person name="Hegemann P."/>
            <person name="Fromm H."/>
            <person name="Raoult D."/>
            <person name="Greub G."/>
            <person name="Miranda-Saavedra D."/>
            <person name="Chen N."/>
            <person name="Nash P."/>
            <person name="Ginger M.L."/>
            <person name="Horn M."/>
            <person name="Schaap P."/>
            <person name="Caler L."/>
            <person name="Loftus B."/>
        </authorList>
    </citation>
    <scope>NUCLEOTIDE SEQUENCE [LARGE SCALE GENOMIC DNA]</scope>
    <source>
        <strain evidence="14 15">Neff</strain>
    </source>
</reference>
<evidence type="ECO:0000256" key="9">
    <source>
        <dbReference type="SAM" id="MobiDB-lite"/>
    </source>
</evidence>
<feature type="compositionally biased region" description="Acidic residues" evidence="9">
    <location>
        <begin position="762"/>
        <end position="790"/>
    </location>
</feature>
<feature type="region of interest" description="Disordered" evidence="9">
    <location>
        <begin position="748"/>
        <end position="804"/>
    </location>
</feature>
<feature type="coiled-coil region" evidence="8">
    <location>
        <begin position="128"/>
        <end position="155"/>
    </location>
</feature>
<dbReference type="SUPFAM" id="SSF49265">
    <property type="entry name" value="Fibronectin type III"/>
    <property type="match status" value="1"/>
</dbReference>
<evidence type="ECO:0000259" key="13">
    <source>
        <dbReference type="PROSITE" id="PS50865"/>
    </source>
</evidence>
<dbReference type="GO" id="GO:0008270">
    <property type="term" value="F:zinc ion binding"/>
    <property type="evidence" value="ECO:0007669"/>
    <property type="project" value="UniProtKB-KW"/>
</dbReference>
<evidence type="ECO:0000259" key="11">
    <source>
        <dbReference type="PROSITE" id="PS50181"/>
    </source>
</evidence>
<evidence type="ECO:0000256" key="2">
    <source>
        <dbReference type="ARBA" id="ARBA00022737"/>
    </source>
</evidence>
<dbReference type="RefSeq" id="XP_004337334.1">
    <property type="nucleotide sequence ID" value="XM_004337286.1"/>
</dbReference>
<dbReference type="Gene3D" id="6.10.140.2220">
    <property type="match status" value="1"/>
</dbReference>
<keyword evidence="2" id="KW-0677">Repeat</keyword>
<dbReference type="PROSITE" id="PS50088">
    <property type="entry name" value="ANK_REPEAT"/>
    <property type="match status" value="2"/>
</dbReference>
<dbReference type="Gene3D" id="1.25.40.20">
    <property type="entry name" value="Ankyrin repeat-containing domain"/>
    <property type="match status" value="2"/>
</dbReference>
<keyword evidence="4" id="KW-0862">Zinc</keyword>
<dbReference type="KEGG" id="acan:ACA1_221020"/>